<evidence type="ECO:0000313" key="4">
    <source>
        <dbReference type="Proteomes" id="UP000298471"/>
    </source>
</evidence>
<evidence type="ECO:0000313" key="3">
    <source>
        <dbReference type="EMBL" id="TGE23128.1"/>
    </source>
</evidence>
<evidence type="ECO:0000256" key="1">
    <source>
        <dbReference type="SAM" id="MobiDB-lite"/>
    </source>
</evidence>
<dbReference type="InterPro" id="IPR026444">
    <property type="entry name" value="Secre_tail"/>
</dbReference>
<feature type="region of interest" description="Disordered" evidence="1">
    <location>
        <begin position="633"/>
        <end position="653"/>
    </location>
</feature>
<dbReference type="Proteomes" id="UP000298471">
    <property type="component" value="Unassembled WGS sequence"/>
</dbReference>
<reference evidence="3 4" key="1">
    <citation type="submission" date="2019-04" db="EMBL/GenBank/DDBJ databases">
        <authorList>
            <person name="Feng G."/>
            <person name="Zhang J."/>
            <person name="Zhu H."/>
        </authorList>
    </citation>
    <scope>NUCLEOTIDE SEQUENCE [LARGE SCALE GENOMIC DNA]</scope>
    <source>
        <strain evidence="3 4">9PBR-1</strain>
    </source>
</reference>
<dbReference type="PROSITE" id="PS51820">
    <property type="entry name" value="PA14"/>
    <property type="match status" value="1"/>
</dbReference>
<dbReference type="InterPro" id="IPR011658">
    <property type="entry name" value="PA14_dom"/>
</dbReference>
<proteinExistence type="predicted"/>
<dbReference type="OrthoDB" id="1443240at2"/>
<feature type="region of interest" description="Disordered" evidence="1">
    <location>
        <begin position="458"/>
        <end position="483"/>
    </location>
</feature>
<dbReference type="SUPFAM" id="SSF56988">
    <property type="entry name" value="Anthrax protective antigen"/>
    <property type="match status" value="1"/>
</dbReference>
<dbReference type="InterPro" id="IPR013783">
    <property type="entry name" value="Ig-like_fold"/>
</dbReference>
<dbReference type="Pfam" id="PF10528">
    <property type="entry name" value="GLEYA"/>
    <property type="match status" value="1"/>
</dbReference>
<dbReference type="Pfam" id="PF18962">
    <property type="entry name" value="Por_Secre_tail"/>
    <property type="match status" value="1"/>
</dbReference>
<sequence>MRIFTFTGGLSRVLSQRVWRDHTAQHFLAVLLLLPAFGAVAQRARGIDGNRTVASGTVVVNEYAKVTADAAAGTTALTVASNTLNANSRFPGPLTQGDLIMLIQMQGASINTTDGASYGAVTAYNNAGRYEILEVAAVSGTTGITLTCGLKYSYTAAGQAQVVRLPRFSTLTVNSGATISATAWDRTSGVGGVLAMEVANGTTLNGTINATGLGFRGGVLDNSSDASNVYVTGYRGLAPEYGAEKGEGIAGFQADYDALNGRYGRGAAANGGGGGNSHNAAGGGGSNVGATAWTGTGNPDRGASNAYDAAWNLESPGFATTVSSGGGRGGYSYASSNQDALTVAPGNNSWGGNNRQNTGGFGGRPLDTRGRLYLGGGGGAGDGNNSVSTSGGNGGGVVYLLTGGAVAGSGSIQANGSTGVRAGNIATSGGTDAAGGGGGGGSIVLHVSGTITGITASAQGGTGGSQRDAGVESEGPGGGGGGGLISFTNSPGTNFTAQVLGGVNGTTSSTALTEFVANGATRGGDGLTQIILYNEQCAVADVSTTLEPLSNPTLAGQPGGFTATFANAGPAGANEVIAQVQLPAGLTMLSISNGGSYDFATGLVTYPNLSMLPSGPSLVSVIRFVTPPSGPITASSSISTTTGQGSNTNPDAANASFNVTPVADVTTSIVGSGVLGQGQASGTFAVNFTNNGPSSAANVAQSVTLPVGSTAVSAPGAQSVVTNTNNTVTITYPPAATLGSGLTNTFQFSFTAPPTTGSVSLVSNTGTSTNQGANAAADQFTFNATVTSATAELQAGITAASNSILSGQEGSFNVVFRNNGADGAFNVVAQVQLPAGLVLTDAAGGSYDQSTGKLTFPGLTTLSNGATFSPVIKFNGSVTGGTVTATASITSGAFDSNTNNNSATASIMVTPTADVVTTISGPATAAAGSAVTYVARVQNNGPSAATSVAPTVQLPKALLSWTLPSGASYDVNTGIVTLPPINSLANGSSQDFSITFTLPNNNQPVSGQARNTAGTNDAAAPNNNGSQPVANVTTTVTLPAGTCAGTTFNGQSATRGLYAEYFKGYFNDNFSYFNTTPSLTRSIANVNYTNRNGWGDITTAINSGTAADPDNYSSRMRGYITITTGGTYTFSLYSDDAAWLWVGNNARDASLQASKAVVDARGAHSAATYTGTVTLAPGTYPVQLLYGEAGGDNVLTFSYSGPDTGGATQVVPSSVLCSTQFGGPLPVELTRFTAVAVDLDTQLDWTTAQEQNSAYFEVERSVAGQPFGAIGRVAAQGNSTQLRRYSYQDAGAARVAATVYYRLKQVDQNGTVAYSPVRTVQFDATPQFSVAPNPATDLLQVRYTDATGPATATIYTVLGQPVLSQVLSPSGKTDLDVRSLPAGSYVLRLVSAQGKVRSVRVVKH</sequence>
<feature type="domain" description="PA14" evidence="2">
    <location>
        <begin position="1052"/>
        <end position="1215"/>
    </location>
</feature>
<dbReference type="SMART" id="SM00758">
    <property type="entry name" value="PA14"/>
    <property type="match status" value="1"/>
</dbReference>
<feature type="region of interest" description="Disordered" evidence="1">
    <location>
        <begin position="1001"/>
        <end position="1029"/>
    </location>
</feature>
<comment type="caution">
    <text evidence="3">The sequence shown here is derived from an EMBL/GenBank/DDBJ whole genome shotgun (WGS) entry which is preliminary data.</text>
</comment>
<accession>A0A4Z0PZC8</accession>
<protein>
    <submittedName>
        <fullName evidence="3">T9SS type A sorting domain-containing protein</fullName>
    </submittedName>
</protein>
<dbReference type="NCBIfam" id="TIGR04183">
    <property type="entry name" value="Por_Secre_tail"/>
    <property type="match status" value="1"/>
</dbReference>
<name>A0A4Z0PZC8_9BACT</name>
<dbReference type="InterPro" id="IPR001434">
    <property type="entry name" value="OmcB-like_DUF11"/>
</dbReference>
<feature type="region of interest" description="Disordered" evidence="1">
    <location>
        <begin position="345"/>
        <end position="365"/>
    </location>
</feature>
<dbReference type="InterPro" id="IPR018871">
    <property type="entry name" value="GLEYA_adhesin_domain"/>
</dbReference>
<dbReference type="Gene3D" id="2.60.40.10">
    <property type="entry name" value="Immunoglobulins"/>
    <property type="match status" value="1"/>
</dbReference>
<dbReference type="Gene3D" id="2.60.120.1560">
    <property type="match status" value="1"/>
</dbReference>
<dbReference type="Pfam" id="PF01345">
    <property type="entry name" value="DUF11"/>
    <property type="match status" value="3"/>
</dbReference>
<dbReference type="EMBL" id="SRMB01000005">
    <property type="protein sequence ID" value="TGE23128.1"/>
    <property type="molecule type" value="Genomic_DNA"/>
</dbReference>
<dbReference type="InterPro" id="IPR051172">
    <property type="entry name" value="Chlamydia_OmcB"/>
</dbReference>
<dbReference type="InterPro" id="IPR037524">
    <property type="entry name" value="PA14/GLEYA"/>
</dbReference>
<feature type="compositionally biased region" description="Polar residues" evidence="1">
    <location>
        <begin position="345"/>
        <end position="358"/>
    </location>
</feature>
<dbReference type="PANTHER" id="PTHR34819">
    <property type="entry name" value="LARGE CYSTEINE-RICH PERIPLASMIC PROTEIN OMCB"/>
    <property type="match status" value="1"/>
</dbReference>
<feature type="compositionally biased region" description="Low complexity" evidence="1">
    <location>
        <begin position="633"/>
        <end position="650"/>
    </location>
</feature>
<organism evidence="3 4">
    <name type="scientific">Hymenobacter metallicola</name>
    <dbReference type="NCBI Taxonomy" id="2563114"/>
    <lineage>
        <taxon>Bacteria</taxon>
        <taxon>Pseudomonadati</taxon>
        <taxon>Bacteroidota</taxon>
        <taxon>Cytophagia</taxon>
        <taxon>Cytophagales</taxon>
        <taxon>Hymenobacteraceae</taxon>
        <taxon>Hymenobacter</taxon>
    </lineage>
</organism>
<keyword evidence="4" id="KW-1185">Reference proteome</keyword>
<gene>
    <name evidence="3" type="ORF">E5K02_22520</name>
</gene>
<evidence type="ECO:0000259" key="2">
    <source>
        <dbReference type="PROSITE" id="PS51820"/>
    </source>
</evidence>